<dbReference type="Proteomes" id="UP000076882">
    <property type="component" value="Unassembled WGS sequence"/>
</dbReference>
<organism evidence="1 2">
    <name type="scientific">Lactiplantibacillus plantarum</name>
    <name type="common">Lactobacillus plantarum</name>
    <dbReference type="NCBI Taxonomy" id="1590"/>
    <lineage>
        <taxon>Bacteria</taxon>
        <taxon>Bacillati</taxon>
        <taxon>Bacillota</taxon>
        <taxon>Bacilli</taxon>
        <taxon>Lactobacillales</taxon>
        <taxon>Lactobacillaceae</taxon>
        <taxon>Lactiplantibacillus</taxon>
    </lineage>
</organism>
<sequence length="55" mass="6219">MTWLVEDGLEEATGAISVGAIRYDHDKSLWENLGGNTQTRPRKHSLLGAFFYDHN</sequence>
<dbReference type="RefSeq" id="WP_003646335.1">
    <property type="nucleotide sequence ID" value="NZ_AP018405.1"/>
</dbReference>
<comment type="caution">
    <text evidence="1">The sequence shown here is derived from an EMBL/GenBank/DDBJ whole genome shotgun (WGS) entry which is preliminary data.</text>
</comment>
<protein>
    <submittedName>
        <fullName evidence="1">Uncharacterized protein</fullName>
    </submittedName>
</protein>
<dbReference type="PATRIC" id="fig|1590.143.peg.1348"/>
<name>A0A166D0L6_LACPN</name>
<evidence type="ECO:0000313" key="2">
    <source>
        <dbReference type="Proteomes" id="UP000076882"/>
    </source>
</evidence>
<accession>A0A166D0L6</accession>
<evidence type="ECO:0000313" key="1">
    <source>
        <dbReference type="EMBL" id="KZU97054.1"/>
    </source>
</evidence>
<reference evidence="1 2" key="1">
    <citation type="submission" date="2016-03" db="EMBL/GenBank/DDBJ databases">
        <title>Comparative genomics of 54 Lactobacillus plantarum strains reveals genomic uncoupling from niche constraints.</title>
        <authorList>
            <person name="Martino M.E."/>
        </authorList>
    </citation>
    <scope>NUCLEOTIDE SEQUENCE [LARGE SCALE GENOMIC DNA]</scope>
    <source>
        <strain evidence="1 2">19.1</strain>
    </source>
</reference>
<proteinExistence type="predicted"/>
<dbReference type="AlphaFoldDB" id="A0A166D0L6"/>
<gene>
    <name evidence="1" type="ORF">Lp19_1030</name>
</gene>
<dbReference type="EMBL" id="LUXM01000018">
    <property type="protein sequence ID" value="KZU97054.1"/>
    <property type="molecule type" value="Genomic_DNA"/>
</dbReference>